<dbReference type="SUPFAM" id="SSF51294">
    <property type="entry name" value="Hedgehog/intein (Hint) domain"/>
    <property type="match status" value="1"/>
</dbReference>
<dbReference type="InterPro" id="IPR030934">
    <property type="entry name" value="Intein_C"/>
</dbReference>
<feature type="chain" id="PRO_5038617630" evidence="3">
    <location>
        <begin position="19"/>
        <end position="1373"/>
    </location>
</feature>
<dbReference type="Proteomes" id="UP000243542">
    <property type="component" value="Unassembled WGS sequence"/>
</dbReference>
<comment type="caution">
    <text evidence="5">The sequence shown here is derived from an EMBL/GenBank/DDBJ whole genome shotgun (WGS) entry which is preliminary data.</text>
</comment>
<keyword evidence="3" id="KW-0732">Signal</keyword>
<feature type="coiled-coil region" evidence="1">
    <location>
        <begin position="690"/>
        <end position="720"/>
    </location>
</feature>
<accession>A0A2A9FZF5</accession>
<name>A0A2A9FZF5_9PSEU</name>
<dbReference type="InterPro" id="IPR006311">
    <property type="entry name" value="TAT_signal"/>
</dbReference>
<dbReference type="InterPro" id="IPR036844">
    <property type="entry name" value="Hint_dom_sf"/>
</dbReference>
<dbReference type="PROSITE" id="PS51318">
    <property type="entry name" value="TAT"/>
    <property type="match status" value="1"/>
</dbReference>
<dbReference type="Pfam" id="PF07591">
    <property type="entry name" value="PT-HINT"/>
    <property type="match status" value="1"/>
</dbReference>
<feature type="signal peptide" evidence="3">
    <location>
        <begin position="1"/>
        <end position="18"/>
    </location>
</feature>
<protein>
    <submittedName>
        <fullName evidence="5">Intein/intein</fullName>
    </submittedName>
</protein>
<gene>
    <name evidence="5" type="ORF">ATK36_0333</name>
</gene>
<feature type="compositionally biased region" description="Basic and acidic residues" evidence="2">
    <location>
        <begin position="465"/>
        <end position="478"/>
    </location>
</feature>
<dbReference type="SMART" id="SM00306">
    <property type="entry name" value="HintN"/>
    <property type="match status" value="1"/>
</dbReference>
<feature type="compositionally biased region" description="Basic and acidic residues" evidence="2">
    <location>
        <begin position="538"/>
        <end position="569"/>
    </location>
</feature>
<evidence type="ECO:0000313" key="6">
    <source>
        <dbReference type="Proteomes" id="UP000243542"/>
    </source>
</evidence>
<feature type="region of interest" description="Disordered" evidence="2">
    <location>
        <begin position="37"/>
        <end position="68"/>
    </location>
</feature>
<dbReference type="CDD" id="cd00081">
    <property type="entry name" value="Hint"/>
    <property type="match status" value="1"/>
</dbReference>
<feature type="coiled-coil region" evidence="1">
    <location>
        <begin position="227"/>
        <end position="261"/>
    </location>
</feature>
<sequence length="1373" mass="142418">MKHARRLFLLFIAFAVLAGVVQPGAATAAPGRVAAAADQPAVEDPARPMPSDPYREWDGSAGVPDRGDPRLRQIVVDNAELAEEPEVREAAAAALAVGRSAAIMEFLDHGNAEAQARARARKDEIARRELAEVEALRGTGGPYLKAEVERVLAGSVYDRSDFLAFGKDIANQRDADAAKGEQELRDRARARVLMLTAAAGPAVQRAAQAALDAGDAAITEFLKSGYLVAAKADADTREQQLKDEEARIKAAEELSDLARRSARATQARRNLLVAHGNGVRALEKSANALVLAGNEARTAAQILAANTAGGKHPADAFDRQKNEVARQLGYARQAGEDAQRASASAQVQANILVETGLTYGVQWAQMATGMANAAQAAVSASETAAHTIDATAFTDQARNAQEQAERHAAEAHQWRLHAEEHAKAAARLADAARVQADAAKDAAARTKAARQAAESAEAQAWAAAERTRTARVTAEREAANAAAARQKAERERAAAAAARSRADQQAAVAHSARAEATRQAGIAAGARGAADAANGRAADAETRARGEERNAADARDHAYQAERDQRAAEARAAAMDSMAAAARGGQNQKPAQDAADEARGAAGVARNAAGAARGAANTATGAAAGARAAATEAGAHAARARAAAQQAAAAAARANAAANRAEAEAAATHAARLKADAAASDATFSEAQAAEAARNAMALAERASDEAIQAARSAERTKAEADAAAAESVSAATQAGLAVKAASAAKNSSTAITDPANTAITVVAPFSGGDLDADFVVLVANQAKAIGAEQAAAAQQRATEALDAARRAQDAADRAAGEVKPAFDASAAAAHSSAAAAKSAAEAQKAAADAAVDGAAARAAAARSHDADAQARADAVKARAAANAASNDAAIAGKAASAAERDAAAARAAANRAESDAAAARGAASRAESDATAAEKAAAEAQTHADNTAQAARDALQHAIDAGHAADRAEQAERERKAAERAKQVQRLDDAGPDPTGEDIDALFSDGGEELVNRYLAAREQTKKGIIDYLVQNGGQTLLDLIGYTDAKRCFGEGDVAACLWTVLNVGTLISMAGKVPEVVAAIAKVGGGLTKFLDEAKTGQKFLEQMRGVVTAAEARCPSVPNSFSPATPVLLADGSHRPIKDVKAGDAVITTDPITGRTGTRPVSAVIVGSGRKDLVDVTADNGATIHATAGHPFWVENRRLWAPADHLRIGDRLHDRKDRPVTVSALRSYEEEKVVYNLSVEEMHTYYVEAGGRDVLVHNLACLEVLKNFANKQMQFGREQFLLDKKGMDHFLIRHHPKYWDGSVKENQSFFRESMTIDELQSTIERVLAQNRDTLISKGTGGMYQIEGTVDGITYTVGLNNGRIGQFYPH</sequence>
<feature type="region of interest" description="Disordered" evidence="2">
    <location>
        <begin position="526"/>
        <end position="600"/>
    </location>
</feature>
<keyword evidence="6" id="KW-1185">Reference proteome</keyword>
<keyword evidence="1" id="KW-0175">Coiled coil</keyword>
<proteinExistence type="predicted"/>
<feature type="compositionally biased region" description="Basic and acidic residues" evidence="2">
    <location>
        <begin position="964"/>
        <end position="990"/>
    </location>
</feature>
<dbReference type="InterPro" id="IPR006141">
    <property type="entry name" value="Intein_N"/>
</dbReference>
<feature type="compositionally biased region" description="Low complexity" evidence="2">
    <location>
        <begin position="494"/>
        <end position="509"/>
    </location>
</feature>
<evidence type="ECO:0000256" key="1">
    <source>
        <dbReference type="SAM" id="Coils"/>
    </source>
</evidence>
<dbReference type="PROSITE" id="PS50817">
    <property type="entry name" value="INTEIN_N_TER"/>
    <property type="match status" value="1"/>
</dbReference>
<dbReference type="GO" id="GO:0016539">
    <property type="term" value="P:intein-mediated protein splicing"/>
    <property type="evidence" value="ECO:0007669"/>
    <property type="project" value="InterPro"/>
</dbReference>
<feature type="region of interest" description="Disordered" evidence="2">
    <location>
        <begin position="920"/>
        <end position="1000"/>
    </location>
</feature>
<feature type="domain" description="Hint" evidence="4">
    <location>
        <begin position="1122"/>
        <end position="1220"/>
    </location>
</feature>
<feature type="compositionally biased region" description="Low complexity" evidence="2">
    <location>
        <begin position="570"/>
        <end position="583"/>
    </location>
</feature>
<dbReference type="PROSITE" id="PS50818">
    <property type="entry name" value="INTEIN_C_TER"/>
    <property type="match status" value="1"/>
</dbReference>
<dbReference type="Gene3D" id="2.170.16.10">
    <property type="entry name" value="Hedgehog/Intein (Hint) domain"/>
    <property type="match status" value="1"/>
</dbReference>
<reference evidence="5 6" key="1">
    <citation type="submission" date="2017-10" db="EMBL/GenBank/DDBJ databases">
        <title>Sequencing the genomes of 1000 actinobacteria strains.</title>
        <authorList>
            <person name="Klenk H.-P."/>
        </authorList>
    </citation>
    <scope>NUCLEOTIDE SEQUENCE [LARGE SCALE GENOMIC DNA]</scope>
    <source>
        <strain evidence="5 6">DSM 46092</strain>
    </source>
</reference>
<evidence type="ECO:0000313" key="5">
    <source>
        <dbReference type="EMBL" id="PFG56804.1"/>
    </source>
</evidence>
<evidence type="ECO:0000256" key="3">
    <source>
        <dbReference type="SAM" id="SignalP"/>
    </source>
</evidence>
<evidence type="ECO:0000259" key="4">
    <source>
        <dbReference type="SMART" id="SM00306"/>
    </source>
</evidence>
<feature type="region of interest" description="Disordered" evidence="2">
    <location>
        <begin position="459"/>
        <end position="513"/>
    </location>
</feature>
<dbReference type="InterPro" id="IPR003587">
    <property type="entry name" value="Hint_dom_N"/>
</dbReference>
<evidence type="ECO:0000256" key="2">
    <source>
        <dbReference type="SAM" id="MobiDB-lite"/>
    </source>
</evidence>
<dbReference type="EMBL" id="PDJK01000001">
    <property type="protein sequence ID" value="PFG56804.1"/>
    <property type="molecule type" value="Genomic_DNA"/>
</dbReference>
<organism evidence="5 6">
    <name type="scientific">Amycolatopsis sulphurea</name>
    <dbReference type="NCBI Taxonomy" id="76022"/>
    <lineage>
        <taxon>Bacteria</taxon>
        <taxon>Bacillati</taxon>
        <taxon>Actinomycetota</taxon>
        <taxon>Actinomycetes</taxon>
        <taxon>Pseudonocardiales</taxon>
        <taxon>Pseudonocardiaceae</taxon>
        <taxon>Amycolatopsis</taxon>
    </lineage>
</organism>
<feature type="compositionally biased region" description="Low complexity" evidence="2">
    <location>
        <begin position="526"/>
        <end position="537"/>
    </location>
</feature>
<feature type="compositionally biased region" description="Low complexity" evidence="2">
    <location>
        <begin position="920"/>
        <end position="941"/>
    </location>
</feature>